<evidence type="ECO:0000259" key="3">
    <source>
        <dbReference type="Pfam" id="PF20446"/>
    </source>
</evidence>
<accession>A0AAW1R5Z9</accession>
<dbReference type="PANTHER" id="PTHR38149:SF1">
    <property type="entry name" value="ATPASE"/>
    <property type="match status" value="1"/>
</dbReference>
<feature type="compositionally biased region" description="Low complexity" evidence="1">
    <location>
        <begin position="37"/>
        <end position="54"/>
    </location>
</feature>
<dbReference type="Pfam" id="PF09818">
    <property type="entry name" value="ABC_ATPase"/>
    <property type="match status" value="1"/>
</dbReference>
<evidence type="ECO:0000259" key="4">
    <source>
        <dbReference type="Pfam" id="PF21117"/>
    </source>
</evidence>
<dbReference type="InterPro" id="IPR049069">
    <property type="entry name" value="MRB1590-like_C"/>
</dbReference>
<dbReference type="Pfam" id="PF20446">
    <property type="entry name" value="ABC_N"/>
    <property type="match status" value="1"/>
</dbReference>
<comment type="caution">
    <text evidence="5">The sequence shown here is derived from an EMBL/GenBank/DDBJ whole genome shotgun (WGS) entry which is preliminary data.</text>
</comment>
<dbReference type="EMBL" id="JALJOR010000001">
    <property type="protein sequence ID" value="KAK9828923.1"/>
    <property type="molecule type" value="Genomic_DNA"/>
</dbReference>
<dbReference type="InterPro" id="IPR046833">
    <property type="entry name" value="ABC_N"/>
</dbReference>
<evidence type="ECO:0000313" key="5">
    <source>
        <dbReference type="EMBL" id="KAK9828923.1"/>
    </source>
</evidence>
<sequence length="640" mass="68360">MSGGGRGRGWYYKQKYGGGRAGGRGGRGGGQQEYQEEQQPFQQQPSGSTYHGSSSAGGGTSSQLADVLRRIDGKGYGAFKDIQGQWAFSNFSLIVDHVQSDPFAQPSRCRVQVPPEVAQIPAELYRTSTRKTALCDYITRKFGAVVAAAGGDVRTQAGGWQGEKGGEFTVDLPGQQVLERTSILISKEGTLEARFSIALPARGRTVLGEWAANILIQNLPRYVHQGLLYAQQDVAAIQRHVACVEDTEALRQALPGLGLVAFVGNGAILPRASGASDGPMPASEAIPFESPESLAVEVRLPNRGLVRGLGIKAGVSLIVGGGFHGKTTLLKAIEAGVYNKVPGDGRELVATDPTAVKVRAEDGRRVEAVNISPFISNLPYGRPTTEFRSDDASGSTSQAANIQEALEVGSTTLLVDEDTCATNFMIRDARMQALVAKDKEPITPFISKIRALAGRGVSCILVIGGSGDYFEVADTVVCMEAYKARDVTKEAHDIVKRFGAVPAAASSAEYGPVTQRMPLRLTGQDSGRGLKVSTRSKALISFGEEDIDLTAVEQLVEKSQTRAVADALQLIQARLGTQWRGKALSTIVAALDAEIDSQGLDALAPRMKFGNFARPRRFEIAAAVNRLRSLQMQQLTRSDP</sequence>
<dbReference type="AlphaFoldDB" id="A0AAW1R5Z9"/>
<protein>
    <submittedName>
        <fullName evidence="5">Uncharacterized protein</fullName>
    </submittedName>
</protein>
<feature type="compositionally biased region" description="Gly residues" evidence="1">
    <location>
        <begin position="16"/>
        <end position="31"/>
    </location>
</feature>
<dbReference type="InterPro" id="IPR046834">
    <property type="entry name" value="ABC_ATPase_C"/>
</dbReference>
<gene>
    <name evidence="5" type="ORF">WJX72_002803</name>
</gene>
<organism evidence="5 6">
    <name type="scientific">[Myrmecia] bisecta</name>
    <dbReference type="NCBI Taxonomy" id="41462"/>
    <lineage>
        <taxon>Eukaryota</taxon>
        <taxon>Viridiplantae</taxon>
        <taxon>Chlorophyta</taxon>
        <taxon>core chlorophytes</taxon>
        <taxon>Trebouxiophyceae</taxon>
        <taxon>Trebouxiales</taxon>
        <taxon>Trebouxiaceae</taxon>
        <taxon>Myrmecia</taxon>
    </lineage>
</organism>
<keyword evidence="6" id="KW-1185">Reference proteome</keyword>
<dbReference type="InterPro" id="IPR019195">
    <property type="entry name" value="ABC_ATPase_put"/>
</dbReference>
<feature type="domain" description="ATPase of the ABC class C-terminal" evidence="2">
    <location>
        <begin position="235"/>
        <end position="511"/>
    </location>
</feature>
<dbReference type="PANTHER" id="PTHR38149">
    <property type="entry name" value="ATPASE"/>
    <property type="match status" value="1"/>
</dbReference>
<name>A0AAW1R5Z9_9CHLO</name>
<dbReference type="Proteomes" id="UP001489004">
    <property type="component" value="Unassembled WGS sequence"/>
</dbReference>
<feature type="domain" description="ATPase of the ABC class N-terminal" evidence="3">
    <location>
        <begin position="62"/>
        <end position="229"/>
    </location>
</feature>
<proteinExistence type="predicted"/>
<evidence type="ECO:0000313" key="6">
    <source>
        <dbReference type="Proteomes" id="UP001489004"/>
    </source>
</evidence>
<evidence type="ECO:0000259" key="2">
    <source>
        <dbReference type="Pfam" id="PF09818"/>
    </source>
</evidence>
<reference evidence="5 6" key="1">
    <citation type="journal article" date="2024" name="Nat. Commun.">
        <title>Phylogenomics reveals the evolutionary origins of lichenization in chlorophyte algae.</title>
        <authorList>
            <person name="Puginier C."/>
            <person name="Libourel C."/>
            <person name="Otte J."/>
            <person name="Skaloud P."/>
            <person name="Haon M."/>
            <person name="Grisel S."/>
            <person name="Petersen M."/>
            <person name="Berrin J.G."/>
            <person name="Delaux P.M."/>
            <person name="Dal Grande F."/>
            <person name="Keller J."/>
        </authorList>
    </citation>
    <scope>NUCLEOTIDE SEQUENCE [LARGE SCALE GENOMIC DNA]</scope>
    <source>
        <strain evidence="5 6">SAG 2043</strain>
    </source>
</reference>
<evidence type="ECO:0000256" key="1">
    <source>
        <dbReference type="SAM" id="MobiDB-lite"/>
    </source>
</evidence>
<feature type="region of interest" description="Disordered" evidence="1">
    <location>
        <begin position="1"/>
        <end position="61"/>
    </location>
</feature>
<dbReference type="Pfam" id="PF21117">
    <property type="entry name" value="MRB1590_C"/>
    <property type="match status" value="1"/>
</dbReference>
<feature type="domain" description="MRB1590-like C-terminal" evidence="4">
    <location>
        <begin position="531"/>
        <end position="633"/>
    </location>
</feature>